<dbReference type="EMBL" id="JNBR01000350">
    <property type="protein sequence ID" value="OQR94793.1"/>
    <property type="molecule type" value="Genomic_DNA"/>
</dbReference>
<dbReference type="OrthoDB" id="46583at2759"/>
<feature type="region of interest" description="Disordered" evidence="7">
    <location>
        <begin position="1"/>
        <end position="32"/>
    </location>
</feature>
<accession>A0A1V9Z9X5</accession>
<dbReference type="GO" id="GO:0001046">
    <property type="term" value="F:core promoter sequence-specific DNA binding"/>
    <property type="evidence" value="ECO:0007669"/>
    <property type="project" value="TreeGrafter"/>
</dbReference>
<dbReference type="PANTHER" id="PTHR13421:SF16">
    <property type="entry name" value="SNRNA-ACTIVATING PROTEIN COMPLEX SUBUNIT 3"/>
    <property type="match status" value="1"/>
</dbReference>
<keyword evidence="9" id="KW-1185">Reference proteome</keyword>
<dbReference type="GO" id="GO:0005634">
    <property type="term" value="C:nucleus"/>
    <property type="evidence" value="ECO:0007669"/>
    <property type="project" value="UniProtKB-SubCell"/>
</dbReference>
<keyword evidence="6" id="KW-0539">Nucleus</keyword>
<comment type="similarity">
    <text evidence="2">Belongs to the SNAPC3/SRD2 family.</text>
</comment>
<evidence type="ECO:0000256" key="5">
    <source>
        <dbReference type="ARBA" id="ARBA00023163"/>
    </source>
</evidence>
<name>A0A1V9Z9X5_ACHHY</name>
<keyword evidence="5" id="KW-0804">Transcription</keyword>
<dbReference type="AlphaFoldDB" id="A0A1V9Z9X5"/>
<evidence type="ECO:0000256" key="2">
    <source>
        <dbReference type="ARBA" id="ARBA00010410"/>
    </source>
</evidence>
<comment type="caution">
    <text evidence="8">The sequence shown here is derived from an EMBL/GenBank/DDBJ whole genome shotgun (WGS) entry which is preliminary data.</text>
</comment>
<comment type="subcellular location">
    <subcellularLocation>
        <location evidence="1">Nucleus</location>
    </subcellularLocation>
</comment>
<dbReference type="Proteomes" id="UP000243579">
    <property type="component" value="Unassembled WGS sequence"/>
</dbReference>
<evidence type="ECO:0000256" key="6">
    <source>
        <dbReference type="ARBA" id="ARBA00023242"/>
    </source>
</evidence>
<dbReference type="PANTHER" id="PTHR13421">
    <property type="entry name" value="SNRNA-ACTIVATING PROTEIN COMPLEX SUBUNIT 3"/>
    <property type="match status" value="1"/>
</dbReference>
<dbReference type="GO" id="GO:0003681">
    <property type="term" value="F:bent DNA binding"/>
    <property type="evidence" value="ECO:0007669"/>
    <property type="project" value="TreeGrafter"/>
</dbReference>
<evidence type="ECO:0000313" key="8">
    <source>
        <dbReference type="EMBL" id="OQR94793.1"/>
    </source>
</evidence>
<evidence type="ECO:0000256" key="1">
    <source>
        <dbReference type="ARBA" id="ARBA00004123"/>
    </source>
</evidence>
<protein>
    <submittedName>
        <fullName evidence="8">snRNA-activating protein complex subunit 3</fullName>
    </submittedName>
</protein>
<dbReference type="GO" id="GO:0042796">
    <property type="term" value="P:snRNA transcription by RNA polymerase III"/>
    <property type="evidence" value="ECO:0007669"/>
    <property type="project" value="TreeGrafter"/>
</dbReference>
<keyword evidence="4" id="KW-0238">DNA-binding</keyword>
<dbReference type="GO" id="GO:0019185">
    <property type="term" value="C:snRNA-activating protein complex"/>
    <property type="evidence" value="ECO:0007669"/>
    <property type="project" value="TreeGrafter"/>
</dbReference>
<dbReference type="GO" id="GO:0042795">
    <property type="term" value="P:snRNA transcription by RNA polymerase II"/>
    <property type="evidence" value="ECO:0007669"/>
    <property type="project" value="TreeGrafter"/>
</dbReference>
<dbReference type="GO" id="GO:0001006">
    <property type="term" value="F:RNA polymerase III type 3 promoter sequence-specific DNA binding"/>
    <property type="evidence" value="ECO:0007669"/>
    <property type="project" value="TreeGrafter"/>
</dbReference>
<reference evidence="8 9" key="1">
    <citation type="journal article" date="2014" name="Genome Biol. Evol.">
        <title>The secreted proteins of Achlya hypogyna and Thraustotheca clavata identify the ancestral oomycete secretome and reveal gene acquisitions by horizontal gene transfer.</title>
        <authorList>
            <person name="Misner I."/>
            <person name="Blouin N."/>
            <person name="Leonard G."/>
            <person name="Richards T.A."/>
            <person name="Lane C.E."/>
        </authorList>
    </citation>
    <scope>NUCLEOTIDE SEQUENCE [LARGE SCALE GENOMIC DNA]</scope>
    <source>
        <strain evidence="8 9">ATCC 48635</strain>
    </source>
</reference>
<organism evidence="8 9">
    <name type="scientific">Achlya hypogyna</name>
    <name type="common">Oomycete</name>
    <name type="synonym">Protoachlya hypogyna</name>
    <dbReference type="NCBI Taxonomy" id="1202772"/>
    <lineage>
        <taxon>Eukaryota</taxon>
        <taxon>Sar</taxon>
        <taxon>Stramenopiles</taxon>
        <taxon>Oomycota</taxon>
        <taxon>Saprolegniomycetes</taxon>
        <taxon>Saprolegniales</taxon>
        <taxon>Achlyaceae</taxon>
        <taxon>Achlya</taxon>
    </lineage>
</organism>
<proteinExistence type="inferred from homology"/>
<evidence type="ECO:0000256" key="4">
    <source>
        <dbReference type="ARBA" id="ARBA00023125"/>
    </source>
</evidence>
<dbReference type="InterPro" id="IPR022042">
    <property type="entry name" value="snRNA-activating_su3"/>
</dbReference>
<gene>
    <name evidence="8" type="ORF">ACHHYP_00909</name>
</gene>
<sequence length="406" mass="46344">MEAATAKHAGRRAKKNKGLRVNDGSTGVRADGAPAPADVFLSAFPSFNTDREVDADVDISTDDIVLPRMTEVIQESIDRALEAWNELSPVDDLKKKTQKDQREATIAFARVAYLDQPEMRPEDARIKEIFRGLKTEAQCQAERKPTDMTNAFLQRHPPQRQKPLDVLPTPSWLVANRVTSSHQPLDDVLFLFEVLHPTQNPRKTQYILALASQSLLTLANSIYCVAHAHLKNFDSGCKLFYMDKVFMDPVLPEGYGGTHYPGEIRYWMDSLPMLRLHEQFPGFKSRPLSMATTRLGDLDLRFDVPYLFLHLGSCEHVLYFRNMRLLHDGDETDIGEYPIRLHTSGRVHQKCLICHNHAAKHVTFDDPLALEDPMFYCESCYFMAHYNPNGQLIDANFRVFPYHPDD</sequence>
<dbReference type="Pfam" id="PF12251">
    <property type="entry name" value="SNAPC3"/>
    <property type="match status" value="1"/>
</dbReference>
<evidence type="ECO:0000256" key="7">
    <source>
        <dbReference type="SAM" id="MobiDB-lite"/>
    </source>
</evidence>
<dbReference type="STRING" id="1202772.A0A1V9Z9X5"/>
<evidence type="ECO:0000313" key="9">
    <source>
        <dbReference type="Proteomes" id="UP000243579"/>
    </source>
</evidence>
<dbReference type="GO" id="GO:0000978">
    <property type="term" value="F:RNA polymerase II cis-regulatory region sequence-specific DNA binding"/>
    <property type="evidence" value="ECO:0007669"/>
    <property type="project" value="TreeGrafter"/>
</dbReference>
<evidence type="ECO:0000256" key="3">
    <source>
        <dbReference type="ARBA" id="ARBA00023015"/>
    </source>
</evidence>
<feature type="compositionally biased region" description="Basic residues" evidence="7">
    <location>
        <begin position="8"/>
        <end position="18"/>
    </location>
</feature>
<keyword evidence="3" id="KW-0805">Transcription regulation</keyword>